<dbReference type="GeneID" id="98307800"/>
<keyword evidence="5" id="KW-1185">Reference proteome</keyword>
<dbReference type="InterPro" id="IPR000182">
    <property type="entry name" value="GNAT_dom"/>
</dbReference>
<dbReference type="AlphaFoldDB" id="A0A0R1V0J4"/>
<accession>A0A0R1V0J4</accession>
<dbReference type="RefSeq" id="WP_054757663.1">
    <property type="nucleotide sequence ID" value="NZ_AZFQ01000034.1"/>
</dbReference>
<dbReference type="InterPro" id="IPR050680">
    <property type="entry name" value="YpeA/RimI_acetyltransf"/>
</dbReference>
<organism evidence="4 5">
    <name type="scientific">Liquorilactobacillus satsumensis DSM 16230 = JCM 12392</name>
    <dbReference type="NCBI Taxonomy" id="1423801"/>
    <lineage>
        <taxon>Bacteria</taxon>
        <taxon>Bacillati</taxon>
        <taxon>Bacillota</taxon>
        <taxon>Bacilli</taxon>
        <taxon>Lactobacillales</taxon>
        <taxon>Lactobacillaceae</taxon>
        <taxon>Liquorilactobacillus</taxon>
    </lineage>
</organism>
<reference evidence="4 5" key="1">
    <citation type="journal article" date="2015" name="Genome Announc.">
        <title>Expanding the biotechnology potential of lactobacilli through comparative genomics of 213 strains and associated genera.</title>
        <authorList>
            <person name="Sun Z."/>
            <person name="Harris H.M."/>
            <person name="McCann A."/>
            <person name="Guo C."/>
            <person name="Argimon S."/>
            <person name="Zhang W."/>
            <person name="Yang X."/>
            <person name="Jeffery I.B."/>
            <person name="Cooney J.C."/>
            <person name="Kagawa T.F."/>
            <person name="Liu W."/>
            <person name="Song Y."/>
            <person name="Salvetti E."/>
            <person name="Wrobel A."/>
            <person name="Rasinkangas P."/>
            <person name="Parkhill J."/>
            <person name="Rea M.C."/>
            <person name="O'Sullivan O."/>
            <person name="Ritari J."/>
            <person name="Douillard F.P."/>
            <person name="Paul Ross R."/>
            <person name="Yang R."/>
            <person name="Briner A.E."/>
            <person name="Felis G.E."/>
            <person name="de Vos W.M."/>
            <person name="Barrangou R."/>
            <person name="Klaenhammer T.R."/>
            <person name="Caufield P.W."/>
            <person name="Cui Y."/>
            <person name="Zhang H."/>
            <person name="O'Toole P.W."/>
        </authorList>
    </citation>
    <scope>NUCLEOTIDE SEQUENCE [LARGE SCALE GENOMIC DNA]</scope>
    <source>
        <strain evidence="4 5">DSM 16230</strain>
    </source>
</reference>
<dbReference type="PROSITE" id="PS51186">
    <property type="entry name" value="GNAT"/>
    <property type="match status" value="1"/>
</dbReference>
<dbReference type="CDD" id="cd04301">
    <property type="entry name" value="NAT_SF"/>
    <property type="match status" value="1"/>
</dbReference>
<dbReference type="Pfam" id="PF00583">
    <property type="entry name" value="Acetyltransf_1"/>
    <property type="match status" value="1"/>
</dbReference>
<evidence type="ECO:0000256" key="2">
    <source>
        <dbReference type="ARBA" id="ARBA00023315"/>
    </source>
</evidence>
<dbReference type="PATRIC" id="fig|1423801.4.peg.362"/>
<dbReference type="Proteomes" id="UP000051166">
    <property type="component" value="Unassembled WGS sequence"/>
</dbReference>
<dbReference type="EMBL" id="AZFQ01000034">
    <property type="protein sequence ID" value="KRL99079.1"/>
    <property type="molecule type" value="Genomic_DNA"/>
</dbReference>
<evidence type="ECO:0000256" key="1">
    <source>
        <dbReference type="ARBA" id="ARBA00022679"/>
    </source>
</evidence>
<dbReference type="InterPro" id="IPR016181">
    <property type="entry name" value="Acyl_CoA_acyltransferase"/>
</dbReference>
<evidence type="ECO:0000259" key="3">
    <source>
        <dbReference type="PROSITE" id="PS51186"/>
    </source>
</evidence>
<evidence type="ECO:0000313" key="5">
    <source>
        <dbReference type="Proteomes" id="UP000051166"/>
    </source>
</evidence>
<name>A0A0R1V0J4_9LACO</name>
<feature type="domain" description="N-acetyltransferase" evidence="3">
    <location>
        <begin position="1"/>
        <end position="145"/>
    </location>
</feature>
<dbReference type="PANTHER" id="PTHR43420">
    <property type="entry name" value="ACETYLTRANSFERASE"/>
    <property type="match status" value="1"/>
</dbReference>
<dbReference type="OrthoDB" id="9797826at2"/>
<dbReference type="PANTHER" id="PTHR43420:SF52">
    <property type="entry name" value="N-ACETYLTRANSFERASE YODP"/>
    <property type="match status" value="1"/>
</dbReference>
<sequence>MIRNVKEIDGIAIQRLNKDQLGYDYPLNKTNKNLKRLLNDSRHHYMLVFEDDNTKKVNGYVHAELYEETYFDPMFNILALAVDATSQNKGIGKQLMLKVEKIAKNCGVSSIRLNSGESRLGAHEFYKKLGYVNNKSQKRFEKTLD</sequence>
<gene>
    <name evidence="4" type="ORF">FD50_GL000355</name>
</gene>
<dbReference type="Gene3D" id="3.40.630.30">
    <property type="match status" value="1"/>
</dbReference>
<proteinExistence type="predicted"/>
<comment type="caution">
    <text evidence="4">The sequence shown here is derived from an EMBL/GenBank/DDBJ whole genome shotgun (WGS) entry which is preliminary data.</text>
</comment>
<protein>
    <submittedName>
        <fullName evidence="4">GNAT family acetyltransferase</fullName>
    </submittedName>
</protein>
<dbReference type="STRING" id="1423801.FD50_GL000355"/>
<keyword evidence="2" id="KW-0012">Acyltransferase</keyword>
<evidence type="ECO:0000313" key="4">
    <source>
        <dbReference type="EMBL" id="KRL99079.1"/>
    </source>
</evidence>
<keyword evidence="1 4" id="KW-0808">Transferase</keyword>
<dbReference type="SUPFAM" id="SSF55729">
    <property type="entry name" value="Acyl-CoA N-acyltransferases (Nat)"/>
    <property type="match status" value="1"/>
</dbReference>
<dbReference type="GO" id="GO:0016747">
    <property type="term" value="F:acyltransferase activity, transferring groups other than amino-acyl groups"/>
    <property type="evidence" value="ECO:0007669"/>
    <property type="project" value="InterPro"/>
</dbReference>